<feature type="compositionally biased region" description="Basic residues" evidence="1">
    <location>
        <begin position="1"/>
        <end position="20"/>
    </location>
</feature>
<feature type="compositionally biased region" description="Acidic residues" evidence="1">
    <location>
        <begin position="200"/>
        <end position="220"/>
    </location>
</feature>
<reference evidence="3" key="1">
    <citation type="submission" date="2021-04" db="EMBL/GenBank/DDBJ databases">
        <authorList>
            <person name="Zhang D.-C."/>
        </authorList>
    </citation>
    <scope>NUCLEOTIDE SEQUENCE</scope>
    <source>
        <strain evidence="3">CGMCC 1.15697</strain>
    </source>
</reference>
<dbReference type="InterPro" id="IPR036259">
    <property type="entry name" value="MFS_trans_sf"/>
</dbReference>
<organism evidence="3 4">
    <name type="scientific">Marivibrio halodurans</name>
    <dbReference type="NCBI Taxonomy" id="2039722"/>
    <lineage>
        <taxon>Bacteria</taxon>
        <taxon>Pseudomonadati</taxon>
        <taxon>Pseudomonadota</taxon>
        <taxon>Alphaproteobacteria</taxon>
        <taxon>Rhodospirillales</taxon>
        <taxon>Rhodospirillaceae</taxon>
        <taxon>Marivibrio</taxon>
    </lineage>
</organism>
<comment type="caution">
    <text evidence="3">The sequence shown here is derived from an EMBL/GenBank/DDBJ whole genome shotgun (WGS) entry which is preliminary data.</text>
</comment>
<accession>A0A8J7S6J1</accession>
<name>A0A8J7S6J1_9PROT</name>
<feature type="transmembrane region" description="Helical" evidence="2">
    <location>
        <begin position="35"/>
        <end position="67"/>
    </location>
</feature>
<protein>
    <submittedName>
        <fullName evidence="3">Uncharacterized protein</fullName>
    </submittedName>
</protein>
<sequence>MAKPATKARKGAKGGRNKGGRNKEGQKTLGAGKRFLALFIAIILVTLFFDSMILLAAGMIPTGVAYLTDRGPRKHATRTVAWMNLAGCLIVILDLWGGGGSLDHAIRLLMDPLNWVLMFGFAGIGWVIYFTLPPIVSGYLALSQEMQLKDLAKRQKALEKEWGSDVRKNAPLDRLDMIEEEIAEAERRAKAPKASGGEATDSETADSEESMGVEAGEDLTDTPAGRPVAGRHGVASGQSGRTPAKAG</sequence>
<dbReference type="AlphaFoldDB" id="A0A8J7S6J1"/>
<proteinExistence type="predicted"/>
<feature type="region of interest" description="Disordered" evidence="1">
    <location>
        <begin position="185"/>
        <end position="247"/>
    </location>
</feature>
<keyword evidence="2" id="KW-1133">Transmembrane helix</keyword>
<evidence type="ECO:0000256" key="2">
    <source>
        <dbReference type="SAM" id="Phobius"/>
    </source>
</evidence>
<keyword evidence="4" id="KW-1185">Reference proteome</keyword>
<dbReference type="EMBL" id="JAGMWN010000002">
    <property type="protein sequence ID" value="MBP5856507.1"/>
    <property type="molecule type" value="Genomic_DNA"/>
</dbReference>
<evidence type="ECO:0000313" key="4">
    <source>
        <dbReference type="Proteomes" id="UP000672602"/>
    </source>
</evidence>
<gene>
    <name evidence="3" type="ORF">KAJ83_05770</name>
</gene>
<dbReference type="SUPFAM" id="SSF103473">
    <property type="entry name" value="MFS general substrate transporter"/>
    <property type="match status" value="1"/>
</dbReference>
<dbReference type="RefSeq" id="WP_210681074.1">
    <property type="nucleotide sequence ID" value="NZ_JAGMWN010000002.1"/>
</dbReference>
<evidence type="ECO:0000256" key="1">
    <source>
        <dbReference type="SAM" id="MobiDB-lite"/>
    </source>
</evidence>
<dbReference type="Proteomes" id="UP000672602">
    <property type="component" value="Unassembled WGS sequence"/>
</dbReference>
<feature type="transmembrane region" description="Helical" evidence="2">
    <location>
        <begin position="79"/>
        <end position="97"/>
    </location>
</feature>
<evidence type="ECO:0000313" key="3">
    <source>
        <dbReference type="EMBL" id="MBP5856507.1"/>
    </source>
</evidence>
<feature type="region of interest" description="Disordered" evidence="1">
    <location>
        <begin position="1"/>
        <end position="26"/>
    </location>
</feature>
<keyword evidence="2" id="KW-0472">Membrane</keyword>
<feature type="transmembrane region" description="Helical" evidence="2">
    <location>
        <begin position="117"/>
        <end position="142"/>
    </location>
</feature>
<keyword evidence="2" id="KW-0812">Transmembrane</keyword>